<feature type="domain" description="PurM-like N-terminal" evidence="2">
    <location>
        <begin position="36"/>
        <end position="148"/>
    </location>
</feature>
<dbReference type="EMBL" id="CP041405">
    <property type="protein sequence ID" value="QDM42653.1"/>
    <property type="molecule type" value="Genomic_DNA"/>
</dbReference>
<protein>
    <submittedName>
        <fullName evidence="5">Hydrogenase expression/formation protein HypE</fullName>
    </submittedName>
</protein>
<evidence type="ECO:0000313" key="4">
    <source>
        <dbReference type="EMBL" id="MCY9610649.1"/>
    </source>
</evidence>
<dbReference type="AlphaFoldDB" id="A0AAP9J100"/>
<gene>
    <name evidence="5" type="primary">hypE</name>
    <name evidence="5" type="ORF">FLT43_03400</name>
    <name evidence="4" type="ORF">M5W83_26215</name>
</gene>
<dbReference type="NCBIfam" id="TIGR02124">
    <property type="entry name" value="hypE"/>
    <property type="match status" value="1"/>
</dbReference>
<organism evidence="5 6">
    <name type="scientific">Paenibacillus thiaminolyticus</name>
    <name type="common">Bacillus thiaminolyticus</name>
    <dbReference type="NCBI Taxonomy" id="49283"/>
    <lineage>
        <taxon>Bacteria</taxon>
        <taxon>Bacillati</taxon>
        <taxon>Bacillota</taxon>
        <taxon>Bacilli</taxon>
        <taxon>Bacillales</taxon>
        <taxon>Paenibacillaceae</taxon>
        <taxon>Paenibacillus</taxon>
    </lineage>
</organism>
<evidence type="ECO:0000259" key="3">
    <source>
        <dbReference type="Pfam" id="PF02769"/>
    </source>
</evidence>
<dbReference type="Pfam" id="PF00586">
    <property type="entry name" value="AIRS"/>
    <property type="match status" value="1"/>
</dbReference>
<dbReference type="SUPFAM" id="SSF56042">
    <property type="entry name" value="PurM C-terminal domain-like"/>
    <property type="match status" value="1"/>
</dbReference>
<reference evidence="4 7" key="2">
    <citation type="submission" date="2022-05" db="EMBL/GenBank/DDBJ databases">
        <title>Genome Sequencing of Bee-Associated Microbes.</title>
        <authorList>
            <person name="Dunlap C."/>
        </authorList>
    </citation>
    <scope>NUCLEOTIDE SEQUENCE [LARGE SCALE GENOMIC DNA]</scope>
    <source>
        <strain evidence="4 7">NRRL B-14613</strain>
    </source>
</reference>
<dbReference type="EMBL" id="JAMDMM010000062">
    <property type="protein sequence ID" value="MCY9610649.1"/>
    <property type="molecule type" value="Genomic_DNA"/>
</dbReference>
<proteinExistence type="inferred from homology"/>
<evidence type="ECO:0000256" key="1">
    <source>
        <dbReference type="ARBA" id="ARBA00006243"/>
    </source>
</evidence>
<dbReference type="Proteomes" id="UP001209276">
    <property type="component" value="Unassembled WGS sequence"/>
</dbReference>
<dbReference type="InterPro" id="IPR010918">
    <property type="entry name" value="PurM-like_C_dom"/>
</dbReference>
<dbReference type="CDD" id="cd02197">
    <property type="entry name" value="HypE"/>
    <property type="match status" value="1"/>
</dbReference>
<evidence type="ECO:0000313" key="7">
    <source>
        <dbReference type="Proteomes" id="UP001209276"/>
    </source>
</evidence>
<dbReference type="InterPro" id="IPR011854">
    <property type="entry name" value="HypE"/>
</dbReference>
<reference evidence="5 6" key="1">
    <citation type="submission" date="2019-07" db="EMBL/GenBank/DDBJ databases">
        <title>Paenibacillus thiaminolyticus NRRL B-4156.</title>
        <authorList>
            <person name="Hehnly C."/>
            <person name="Zhang L."/>
        </authorList>
    </citation>
    <scope>NUCLEOTIDE SEQUENCE [LARGE SCALE GENOMIC DNA]</scope>
    <source>
        <strain evidence="5 6">NRRL B-4156</strain>
    </source>
</reference>
<evidence type="ECO:0000259" key="2">
    <source>
        <dbReference type="Pfam" id="PF00586"/>
    </source>
</evidence>
<evidence type="ECO:0000313" key="5">
    <source>
        <dbReference type="EMBL" id="QDM42653.1"/>
    </source>
</evidence>
<dbReference type="InterPro" id="IPR036676">
    <property type="entry name" value="PurM-like_C_sf"/>
</dbReference>
<dbReference type="PANTHER" id="PTHR30303">
    <property type="entry name" value="HYDROGENASE ISOENZYMES FORMATION PROTEIN HYPE"/>
    <property type="match status" value="1"/>
</dbReference>
<evidence type="ECO:0000313" key="6">
    <source>
        <dbReference type="Proteomes" id="UP000315377"/>
    </source>
</evidence>
<sequence length="333" mass="35562">MKRIMLSHGDGGQLTQDLIEQVFQMLLQDAVLHEQNDAALLPARSGHMAVSTDSFVIQPLEFPGGDIGKLAVAGTVNDLAVSGSVPAYLTAGFILEEGLELAVLRRVVQSLANTAMQAGVRIIAGDTKVIERGNCGGMMINTTGIGFVEVPGRIGLRNIQPGDRVVINGGIAEHAVAILAERAGLEFASDFRSDCRPLNLVIDQLLGRFHTVRFMRDPTRGGVATSLTEIARSTGLDIVMDEEHIPIQPEVQGALEMMGMDPLYMANEGKVLLFVSEEESAGLVRCLRAIPGNEMAAEIGTVRAGRGRLLLRTAIGGTRELGMMTGTPLPRIC</sequence>
<dbReference type="Proteomes" id="UP000315377">
    <property type="component" value="Chromosome"/>
</dbReference>
<dbReference type="InterPro" id="IPR036921">
    <property type="entry name" value="PurM-like_N_sf"/>
</dbReference>
<dbReference type="Pfam" id="PF02769">
    <property type="entry name" value="AIRS_C"/>
    <property type="match status" value="1"/>
</dbReference>
<dbReference type="Gene3D" id="3.90.650.10">
    <property type="entry name" value="PurM-like C-terminal domain"/>
    <property type="match status" value="1"/>
</dbReference>
<dbReference type="SUPFAM" id="SSF55326">
    <property type="entry name" value="PurM N-terminal domain-like"/>
    <property type="match status" value="1"/>
</dbReference>
<keyword evidence="7" id="KW-1185">Reference proteome</keyword>
<dbReference type="PANTHER" id="PTHR30303:SF0">
    <property type="entry name" value="CARBAMOYL DEHYDRATASE HYPE"/>
    <property type="match status" value="1"/>
</dbReference>
<dbReference type="GeneID" id="76995025"/>
<dbReference type="PIRSF" id="PIRSF005644">
    <property type="entry name" value="Hdrgns_mtr_HypE"/>
    <property type="match status" value="1"/>
</dbReference>
<dbReference type="InterPro" id="IPR016188">
    <property type="entry name" value="PurM-like_N"/>
</dbReference>
<dbReference type="Gene3D" id="3.30.1330.10">
    <property type="entry name" value="PurM-like, N-terminal domain"/>
    <property type="match status" value="1"/>
</dbReference>
<dbReference type="GO" id="GO:0051604">
    <property type="term" value="P:protein maturation"/>
    <property type="evidence" value="ECO:0007669"/>
    <property type="project" value="TreeGrafter"/>
</dbReference>
<comment type="similarity">
    <text evidence="1">Belongs to the HypE family.</text>
</comment>
<accession>A0AAP9J100</accession>
<dbReference type="RefSeq" id="WP_087440936.1">
    <property type="nucleotide sequence ID" value="NZ_CABMNB010000012.1"/>
</dbReference>
<name>A0AAP9J100_PANTH</name>
<feature type="domain" description="PurM-like C-terminal" evidence="3">
    <location>
        <begin position="160"/>
        <end position="306"/>
    </location>
</feature>